<proteinExistence type="predicted"/>
<dbReference type="Proteomes" id="UP000033220">
    <property type="component" value="Chromosome DSM 122"/>
</dbReference>
<evidence type="ECO:0000313" key="2">
    <source>
        <dbReference type="EMBL" id="CCG08221.1"/>
    </source>
</evidence>
<dbReference type="eggNOG" id="COG3843">
    <property type="taxonomic scope" value="Bacteria"/>
</dbReference>
<reference evidence="2 3" key="1">
    <citation type="submission" date="2012-02" db="EMBL/GenBank/DDBJ databases">
        <title>Shotgun genome sequence of Phaeospirillum photometricum DSM 122.</title>
        <authorList>
            <person name="Duquesne K."/>
            <person name="Sturgis J."/>
        </authorList>
    </citation>
    <scope>NUCLEOTIDE SEQUENCE [LARGE SCALE GENOMIC DNA]</scope>
    <source>
        <strain evidence="3">DSM122</strain>
    </source>
</reference>
<feature type="region of interest" description="Disordered" evidence="1">
    <location>
        <begin position="32"/>
        <end position="121"/>
    </location>
</feature>
<keyword evidence="3" id="KW-1185">Reference proteome</keyword>
<evidence type="ECO:0000256" key="1">
    <source>
        <dbReference type="SAM" id="MobiDB-lite"/>
    </source>
</evidence>
<accession>H6SJQ6</accession>
<feature type="compositionally biased region" description="Low complexity" evidence="1">
    <location>
        <begin position="45"/>
        <end position="55"/>
    </location>
</feature>
<dbReference type="PATRIC" id="fig|1150469.3.peg.1796"/>
<dbReference type="KEGG" id="rpm:RSPPHO_01595"/>
<dbReference type="STRING" id="1150469.RSPPHO_01595"/>
<evidence type="ECO:0008006" key="4">
    <source>
        <dbReference type="Google" id="ProtNLM"/>
    </source>
</evidence>
<dbReference type="InterPro" id="IPR021795">
    <property type="entry name" value="DUF3363"/>
</dbReference>
<dbReference type="AlphaFoldDB" id="H6SJQ6"/>
<dbReference type="EMBL" id="HE663493">
    <property type="protein sequence ID" value="CCG08221.1"/>
    <property type="molecule type" value="Genomic_DNA"/>
</dbReference>
<sequence length="736" mass="80910">MGPIRGPSPCLHTVWGGTVAGPAWCREARQSQSLPRYSRHSSPKSAFSGGSAAMSADDDNRFRPKHGRIRSDASKAGQGKSFLTKVRKIARQQGAASGRTSRGNAGVSGKPGRNGTVASGWGVKRGRGAAFVRSRNLSNGWSHRQPGSRRVIVKSRSVRAAGKSGKAAAHLRYIQRDGTSRDGERGRLYSATEDRADGNAFLDRGKDDRHQFRFIVSPEDAADIEDLTGHTRDLMRQLEADLATKLDWVAVNHFNTGHPHVHVIVNGRDDLGEDLVINGDYLANGVRERASELATLELGPVTEIEQRRKLTAEIDQDRFTRIDRAMLNEVAEDGRLDLRYAPDDLHGQEDRTLRIRRLGKLEKMGLATEPSPGVWELSDRLEPTLREMGERGDIVRTLQKVMRAEGHDRDPLSFQIHDVVPATPIVGRVVDKHLSDELGENLTMVIDGIDGRTHYISGVDQAKVADARIGSVIEIGATDAGPRPADRAIAGIAEDGIYRPSRHLEQARFDGRVPGGDYEGFVDAHVRRLEALRRTGIVERIDADQWRIPQDFETRAAAHDAGQGRQLNIRVLSTFDLETQITADGSTWLDRKLVGRGPSDVAPAGFGQDVSQAMDRRRERLIEQSDATRQQNGRVLYRSDLLSTLEAREVARAGAELAATRPMPFRAAGDGETVSGTFTGTVQLTSGKFAIVEERHEFTLVPWRPVIDRQLGREVTGIVQGGSVSWQLGRQKGLGL</sequence>
<name>H6SJQ6_PARPM</name>
<dbReference type="HOGENOM" id="CLU_027492_1_0_5"/>
<gene>
    <name evidence="2" type="ORF">RSPPHO_01595</name>
</gene>
<evidence type="ECO:0000313" key="3">
    <source>
        <dbReference type="Proteomes" id="UP000033220"/>
    </source>
</evidence>
<dbReference type="Pfam" id="PF11843">
    <property type="entry name" value="DUF3363"/>
    <property type="match status" value="1"/>
</dbReference>
<organism evidence="2 3">
    <name type="scientific">Pararhodospirillum photometricum DSM 122</name>
    <dbReference type="NCBI Taxonomy" id="1150469"/>
    <lineage>
        <taxon>Bacteria</taxon>
        <taxon>Pseudomonadati</taxon>
        <taxon>Pseudomonadota</taxon>
        <taxon>Alphaproteobacteria</taxon>
        <taxon>Rhodospirillales</taxon>
        <taxon>Rhodospirillaceae</taxon>
        <taxon>Pararhodospirillum</taxon>
    </lineage>
</organism>
<feature type="compositionally biased region" description="Polar residues" evidence="1">
    <location>
        <begin position="94"/>
        <end position="103"/>
    </location>
</feature>
<protein>
    <recommendedName>
        <fullName evidence="4">DUF3363 domain-containing protein</fullName>
    </recommendedName>
</protein>